<gene>
    <name evidence="1" type="ORF">CGC53_04695</name>
</gene>
<dbReference type="InterPro" id="IPR041055">
    <property type="entry name" value="Kinase-PolyVal"/>
</dbReference>
<dbReference type="KEGG" id="clk:CGC53_04695"/>
<reference evidence="2" key="1">
    <citation type="submission" date="2017-06" db="EMBL/GenBank/DDBJ databases">
        <title>Capnocytophaga spp. assemblies.</title>
        <authorList>
            <person name="Gulvik C.A."/>
        </authorList>
    </citation>
    <scope>NUCLEOTIDE SEQUENCE [LARGE SCALE GENOMIC DNA]</scope>
    <source>
        <strain evidence="2">H6253</strain>
    </source>
</reference>
<keyword evidence="2" id="KW-1185">Reference proteome</keyword>
<protein>
    <submittedName>
        <fullName evidence="1">Uncharacterized protein</fullName>
    </submittedName>
</protein>
<proteinExistence type="predicted"/>
<dbReference type="EMBL" id="CP022384">
    <property type="protein sequence ID" value="ATA82919.1"/>
    <property type="molecule type" value="Genomic_DNA"/>
</dbReference>
<dbReference type="Proteomes" id="UP000217276">
    <property type="component" value="Chromosome"/>
</dbReference>
<accession>A0A250FCQ0</accession>
<evidence type="ECO:0000313" key="2">
    <source>
        <dbReference type="Proteomes" id="UP000217276"/>
    </source>
</evidence>
<dbReference type="Pfam" id="PF18762">
    <property type="entry name" value="Kinase-PolyVal"/>
    <property type="match status" value="1"/>
</dbReference>
<organism evidence="1 2">
    <name type="scientific">Capnocytophaga leadbetteri</name>
    <dbReference type="NCBI Taxonomy" id="327575"/>
    <lineage>
        <taxon>Bacteria</taxon>
        <taxon>Pseudomonadati</taxon>
        <taxon>Bacteroidota</taxon>
        <taxon>Flavobacteriia</taxon>
        <taxon>Flavobacteriales</taxon>
        <taxon>Flavobacteriaceae</taxon>
        <taxon>Capnocytophaga</taxon>
    </lineage>
</organism>
<dbReference type="AlphaFoldDB" id="A0A250FCQ0"/>
<name>A0A250FCQ0_9FLAO</name>
<evidence type="ECO:0000313" key="1">
    <source>
        <dbReference type="EMBL" id="ATA82919.1"/>
    </source>
</evidence>
<sequence length="208" mass="24416">MKYELQDIICGTGKVSYGDTIKAAACYLRGSQSASRMAQKDKPHKREETERLCKWIEAEKLWYPKIDLSLFVSEGAEQKVYLNGEKEVLKLTDSIYYASWLDYFYNLLLHNYFFPDTAYQLKGFYRDNGILYAVVRQDYIKADAPTSLENVRAFMEMNGFECIRNNDYRNPQLGIILEDLHDENVLTRDGSLFFIDTVFYIEDSFWND</sequence>